<protein>
    <submittedName>
        <fullName evidence="2">ROK family protein</fullName>
    </submittedName>
</protein>
<dbReference type="SUPFAM" id="SSF53067">
    <property type="entry name" value="Actin-like ATPase domain"/>
    <property type="match status" value="1"/>
</dbReference>
<proteinExistence type="inferred from homology"/>
<evidence type="ECO:0000256" key="1">
    <source>
        <dbReference type="ARBA" id="ARBA00006479"/>
    </source>
</evidence>
<dbReference type="PANTHER" id="PTHR18964">
    <property type="entry name" value="ROK (REPRESSOR, ORF, KINASE) FAMILY"/>
    <property type="match status" value="1"/>
</dbReference>
<dbReference type="InterPro" id="IPR000600">
    <property type="entry name" value="ROK"/>
</dbReference>
<comment type="caution">
    <text evidence="2">The sequence shown here is derived from an EMBL/GenBank/DDBJ whole genome shotgun (WGS) entry which is preliminary data.</text>
</comment>
<dbReference type="Gene3D" id="3.30.420.40">
    <property type="match status" value="2"/>
</dbReference>
<reference evidence="2" key="2">
    <citation type="submission" date="2021-11" db="EMBL/GenBank/DDBJ databases">
        <authorList>
            <person name="Gilroy R."/>
        </authorList>
    </citation>
    <scope>NUCLEOTIDE SEQUENCE</scope>
    <source>
        <strain evidence="2">150</strain>
    </source>
</reference>
<dbReference type="PANTHER" id="PTHR18964:SF149">
    <property type="entry name" value="BIFUNCTIONAL UDP-N-ACETYLGLUCOSAMINE 2-EPIMERASE_N-ACETYLMANNOSAMINE KINASE"/>
    <property type="match status" value="1"/>
</dbReference>
<comment type="similarity">
    <text evidence="1">Belongs to the ROK (NagC/XylR) family.</text>
</comment>
<name>A0A9E3ZRU5_9ENTE</name>
<accession>A0A9E3ZRU5</accession>
<reference evidence="2" key="1">
    <citation type="journal article" date="2021" name="PeerJ">
        <title>Extensive microbial diversity within the chicken gut microbiome revealed by metagenomics and culture.</title>
        <authorList>
            <person name="Gilroy R."/>
            <person name="Ravi A."/>
            <person name="Getino M."/>
            <person name="Pursley I."/>
            <person name="Horton D.L."/>
            <person name="Alikhan N.F."/>
            <person name="Baker D."/>
            <person name="Gharbi K."/>
            <person name="Hall N."/>
            <person name="Watson M."/>
            <person name="Adriaenssens E.M."/>
            <person name="Foster-Nyarko E."/>
            <person name="Jarju S."/>
            <person name="Secka A."/>
            <person name="Antonio M."/>
            <person name="Oren A."/>
            <person name="Chaudhuri R.R."/>
            <person name="La Ragione R."/>
            <person name="Hildebrand F."/>
            <person name="Pallen M.J."/>
        </authorList>
    </citation>
    <scope>NUCLEOTIDE SEQUENCE</scope>
    <source>
        <strain evidence="2">150</strain>
    </source>
</reference>
<evidence type="ECO:0000313" key="2">
    <source>
        <dbReference type="EMBL" id="MCC9272828.1"/>
    </source>
</evidence>
<gene>
    <name evidence="2" type="ORF">K8V42_00790</name>
</gene>
<evidence type="ECO:0000313" key="3">
    <source>
        <dbReference type="Proteomes" id="UP000813384"/>
    </source>
</evidence>
<dbReference type="InterPro" id="IPR043129">
    <property type="entry name" value="ATPase_NBD"/>
</dbReference>
<dbReference type="Pfam" id="PF00480">
    <property type="entry name" value="ROK"/>
    <property type="match status" value="1"/>
</dbReference>
<dbReference type="Proteomes" id="UP000813384">
    <property type="component" value="Unassembled WGS sequence"/>
</dbReference>
<sequence length="316" mass="34324">MYVGIDVGGTSIKYGLVDSNGNIIHKGAIATGFEKEELLQNLTIIVDEYVSGSSGGVKGIGISMPGIVKENGFLLTAGAIQSFFGLNLKQEIEERTGIFTKIENDANAVAIAEKWLGNASDKRNYVCVILGTGVGGGIVINDQVYRGHNGMAGEFGWMIIDGIKDITDIETKSITQRAAIVCGLINQYNIQARKRKEKEVTDAREIFQKEEDGEQLAIEVVDQFLDDLAVGILNLIGCFDPEVILIGGAISSNEIFIKRIQKRLIMLEKKHQSMSFLIGKGLPSIVATKLKNDAGILGAVYQVKIAQEQLNKEMSK</sequence>
<dbReference type="AlphaFoldDB" id="A0A9E3ZRU5"/>
<dbReference type="EMBL" id="JAJJVO010000014">
    <property type="protein sequence ID" value="MCC9272828.1"/>
    <property type="molecule type" value="Genomic_DNA"/>
</dbReference>
<organism evidence="2 3">
    <name type="scientific">Enterococcus aquimarinus</name>
    <dbReference type="NCBI Taxonomy" id="328396"/>
    <lineage>
        <taxon>Bacteria</taxon>
        <taxon>Bacillati</taxon>
        <taxon>Bacillota</taxon>
        <taxon>Bacilli</taxon>
        <taxon>Lactobacillales</taxon>
        <taxon>Enterococcaceae</taxon>
        <taxon>Enterococcus</taxon>
    </lineage>
</organism>